<feature type="chain" id="PRO_5011751099" description="serine-type D-Ala-D-Ala carboxypeptidase" evidence="16">
    <location>
        <begin position="23"/>
        <end position="389"/>
    </location>
</feature>
<dbReference type="UniPathway" id="UPA00219"/>
<keyword evidence="10" id="KW-0573">Peptidoglycan synthesis</keyword>
<feature type="domain" description="Peptidase S11 D-Ala-D-Ala carboxypeptidase A C-terminal" evidence="17">
    <location>
        <begin position="283"/>
        <end position="373"/>
    </location>
</feature>
<keyword evidence="6" id="KW-0645">Protease</keyword>
<evidence type="ECO:0000256" key="11">
    <source>
        <dbReference type="ARBA" id="ARBA00023316"/>
    </source>
</evidence>
<dbReference type="InterPro" id="IPR018044">
    <property type="entry name" value="Peptidase_S11"/>
</dbReference>
<evidence type="ECO:0000256" key="12">
    <source>
        <dbReference type="ARBA" id="ARBA00034000"/>
    </source>
</evidence>
<dbReference type="Gene3D" id="2.60.410.10">
    <property type="entry name" value="D-Ala-D-Ala carboxypeptidase, C-terminal domain"/>
    <property type="match status" value="1"/>
</dbReference>
<keyword evidence="19" id="KW-1185">Reference proteome</keyword>
<dbReference type="Gene3D" id="3.40.710.10">
    <property type="entry name" value="DD-peptidase/beta-lactamase superfamily"/>
    <property type="match status" value="1"/>
</dbReference>
<evidence type="ECO:0000256" key="13">
    <source>
        <dbReference type="PIRSR" id="PIRSR618044-1"/>
    </source>
</evidence>
<sequence length="389" mass="41480">MKLIAPIAAPLSLVAAAVPTLAAAPQFQTPAPVAFLQDLSTGAVLFSRDADRRMPPASMAKMMTVYVAFDLIKRGELKLNDMVTVQPETWRKWHGPQAGSTMFLSAGEQVSVANLLYGIVTLSGNDACVVLAEHISGTEQSFAERMNRVAQQIGLKNSHFGNSNGWPDEGVTFVTARDLATLAEQTITNFPQLYKQFYSRRDFTWGKTMGGNAITQANRDPLLGRVAGADGLKTGHTEEAGYGFTGSAEQNGRRLVMVMAGLNSFNQRADESVNFMNWGFRAWQAKPVAAKGKQVATAEVQMGDASKVALVAGQDLKVTIPAGLAPELAAKVVYQGPIKAPIKAGQHIADLVVTSPDMPAQRLPLVAAADVGEAGFFGRAWAGLTSLFG</sequence>
<dbReference type="STRING" id="634430.SAMN04488241_101315"/>
<dbReference type="Proteomes" id="UP000199586">
    <property type="component" value="Unassembled WGS sequence"/>
</dbReference>
<dbReference type="SUPFAM" id="SSF56601">
    <property type="entry name" value="beta-lactamase/transpeptidase-like"/>
    <property type="match status" value="1"/>
</dbReference>
<keyword evidence="5 18" id="KW-0121">Carboxypeptidase</keyword>
<dbReference type="InterPro" id="IPR037167">
    <property type="entry name" value="Peptidase_S11_C_sf"/>
</dbReference>
<feature type="signal peptide" evidence="16">
    <location>
        <begin position="1"/>
        <end position="22"/>
    </location>
</feature>
<evidence type="ECO:0000259" key="17">
    <source>
        <dbReference type="SMART" id="SM00936"/>
    </source>
</evidence>
<keyword evidence="7 16" id="KW-0732">Signal</keyword>
<dbReference type="Pfam" id="PF07943">
    <property type="entry name" value="PBP5_C"/>
    <property type="match status" value="1"/>
</dbReference>
<gene>
    <name evidence="18" type="ORF">SAMN04488241_101315</name>
</gene>
<evidence type="ECO:0000256" key="3">
    <source>
        <dbReference type="ARBA" id="ARBA00007164"/>
    </source>
</evidence>
<evidence type="ECO:0000256" key="14">
    <source>
        <dbReference type="PIRSR" id="PIRSR618044-2"/>
    </source>
</evidence>
<organism evidence="18 19">
    <name type="scientific">Sphingomonas rubra</name>
    <dbReference type="NCBI Taxonomy" id="634430"/>
    <lineage>
        <taxon>Bacteria</taxon>
        <taxon>Pseudomonadati</taxon>
        <taxon>Pseudomonadota</taxon>
        <taxon>Alphaproteobacteria</taxon>
        <taxon>Sphingomonadales</taxon>
        <taxon>Sphingomonadaceae</taxon>
        <taxon>Sphingomonas</taxon>
    </lineage>
</organism>
<dbReference type="PRINTS" id="PR00725">
    <property type="entry name" value="DADACBPTASE1"/>
</dbReference>
<comment type="function">
    <text evidence="1">Removes C-terminal D-alanyl residues from sugar-peptide cell wall precursors.</text>
</comment>
<dbReference type="GO" id="GO:0006508">
    <property type="term" value="P:proteolysis"/>
    <property type="evidence" value="ECO:0007669"/>
    <property type="project" value="UniProtKB-KW"/>
</dbReference>
<feature type="active site" evidence="13">
    <location>
        <position position="123"/>
    </location>
</feature>
<dbReference type="AlphaFoldDB" id="A0A1I5PXW5"/>
<comment type="pathway">
    <text evidence="2">Cell wall biogenesis; peptidoglycan biosynthesis.</text>
</comment>
<evidence type="ECO:0000256" key="1">
    <source>
        <dbReference type="ARBA" id="ARBA00003217"/>
    </source>
</evidence>
<dbReference type="InterPro" id="IPR001967">
    <property type="entry name" value="Peptidase_S11_N"/>
</dbReference>
<evidence type="ECO:0000256" key="6">
    <source>
        <dbReference type="ARBA" id="ARBA00022670"/>
    </source>
</evidence>
<dbReference type="GO" id="GO:0071555">
    <property type="term" value="P:cell wall organization"/>
    <property type="evidence" value="ECO:0007669"/>
    <property type="project" value="UniProtKB-KW"/>
</dbReference>
<feature type="active site" description="Proton acceptor" evidence="13">
    <location>
        <position position="61"/>
    </location>
</feature>
<dbReference type="EC" id="3.4.16.4" evidence="4"/>
<dbReference type="SUPFAM" id="SSF69189">
    <property type="entry name" value="Penicillin-binding protein associated domain"/>
    <property type="match status" value="1"/>
</dbReference>
<evidence type="ECO:0000256" key="15">
    <source>
        <dbReference type="RuleBase" id="RU004016"/>
    </source>
</evidence>
<dbReference type="InterPro" id="IPR012907">
    <property type="entry name" value="Peptidase_S11_C"/>
</dbReference>
<accession>A0A1I5PXW5</accession>
<reference evidence="18 19" key="1">
    <citation type="submission" date="2016-10" db="EMBL/GenBank/DDBJ databases">
        <authorList>
            <person name="de Groot N.N."/>
        </authorList>
    </citation>
    <scope>NUCLEOTIDE SEQUENCE [LARGE SCALE GENOMIC DNA]</scope>
    <source>
        <strain evidence="18 19">CGMCC 1.9113</strain>
    </source>
</reference>
<evidence type="ECO:0000256" key="10">
    <source>
        <dbReference type="ARBA" id="ARBA00022984"/>
    </source>
</evidence>
<dbReference type="Pfam" id="PF00768">
    <property type="entry name" value="Peptidase_S11"/>
    <property type="match status" value="1"/>
</dbReference>
<keyword evidence="8" id="KW-0378">Hydrolase</keyword>
<protein>
    <recommendedName>
        <fullName evidence="4">serine-type D-Ala-D-Ala carboxypeptidase</fullName>
        <ecNumber evidence="4">3.4.16.4</ecNumber>
    </recommendedName>
</protein>
<keyword evidence="11" id="KW-0961">Cell wall biogenesis/degradation</keyword>
<evidence type="ECO:0000313" key="18">
    <source>
        <dbReference type="EMBL" id="SFP38884.1"/>
    </source>
</evidence>
<evidence type="ECO:0000256" key="2">
    <source>
        <dbReference type="ARBA" id="ARBA00004752"/>
    </source>
</evidence>
<dbReference type="InterPro" id="IPR015956">
    <property type="entry name" value="Peniciliin-bd_prot_C_sf"/>
</dbReference>
<evidence type="ECO:0000256" key="9">
    <source>
        <dbReference type="ARBA" id="ARBA00022960"/>
    </source>
</evidence>
<feature type="binding site" evidence="14">
    <location>
        <position position="233"/>
    </location>
    <ligand>
        <name>substrate</name>
    </ligand>
</feature>
<dbReference type="EMBL" id="FOXP01000001">
    <property type="protein sequence ID" value="SFP38884.1"/>
    <property type="molecule type" value="Genomic_DNA"/>
</dbReference>
<feature type="active site" description="Acyl-ester intermediate" evidence="13">
    <location>
        <position position="58"/>
    </location>
</feature>
<evidence type="ECO:0000256" key="16">
    <source>
        <dbReference type="SAM" id="SignalP"/>
    </source>
</evidence>
<keyword evidence="9" id="KW-0133">Cell shape</keyword>
<name>A0A1I5PXW5_9SPHN</name>
<dbReference type="InterPro" id="IPR012338">
    <property type="entry name" value="Beta-lactam/transpept-like"/>
</dbReference>
<proteinExistence type="inferred from homology"/>
<dbReference type="GO" id="GO:0008360">
    <property type="term" value="P:regulation of cell shape"/>
    <property type="evidence" value="ECO:0007669"/>
    <property type="project" value="UniProtKB-KW"/>
</dbReference>
<dbReference type="GO" id="GO:0009002">
    <property type="term" value="F:serine-type D-Ala-D-Ala carboxypeptidase activity"/>
    <property type="evidence" value="ECO:0007669"/>
    <property type="project" value="UniProtKB-EC"/>
</dbReference>
<dbReference type="PANTHER" id="PTHR21581:SF6">
    <property type="entry name" value="TRAFFICKING PROTEIN PARTICLE COMPLEX SUBUNIT 12"/>
    <property type="match status" value="1"/>
</dbReference>
<dbReference type="PANTHER" id="PTHR21581">
    <property type="entry name" value="D-ALANYL-D-ALANINE CARBOXYPEPTIDASE"/>
    <property type="match status" value="1"/>
</dbReference>
<evidence type="ECO:0000256" key="8">
    <source>
        <dbReference type="ARBA" id="ARBA00022801"/>
    </source>
</evidence>
<dbReference type="SMART" id="SM00936">
    <property type="entry name" value="PBP5_C"/>
    <property type="match status" value="1"/>
</dbReference>
<evidence type="ECO:0000313" key="19">
    <source>
        <dbReference type="Proteomes" id="UP000199586"/>
    </source>
</evidence>
<evidence type="ECO:0000256" key="5">
    <source>
        <dbReference type="ARBA" id="ARBA00022645"/>
    </source>
</evidence>
<evidence type="ECO:0000256" key="4">
    <source>
        <dbReference type="ARBA" id="ARBA00012448"/>
    </source>
</evidence>
<dbReference type="OrthoDB" id="9795979at2"/>
<comment type="catalytic activity">
    <reaction evidence="12">
        <text>Preferential cleavage: (Ac)2-L-Lys-D-Ala-|-D-Ala. Also transpeptidation of peptidyl-alanyl moieties that are N-acyl substituents of D-alanine.</text>
        <dbReference type="EC" id="3.4.16.4"/>
    </reaction>
</comment>
<comment type="similarity">
    <text evidence="3 15">Belongs to the peptidase S11 family.</text>
</comment>
<dbReference type="RefSeq" id="WP_093330380.1">
    <property type="nucleotide sequence ID" value="NZ_FOXP01000001.1"/>
</dbReference>
<dbReference type="GO" id="GO:0009252">
    <property type="term" value="P:peptidoglycan biosynthetic process"/>
    <property type="evidence" value="ECO:0007669"/>
    <property type="project" value="UniProtKB-UniPathway"/>
</dbReference>
<evidence type="ECO:0000256" key="7">
    <source>
        <dbReference type="ARBA" id="ARBA00022729"/>
    </source>
</evidence>